<proteinExistence type="predicted"/>
<keyword evidence="6" id="KW-0456">Lyase</keyword>
<dbReference type="Proteomes" id="UP000203589">
    <property type="component" value="Chromosome"/>
</dbReference>
<dbReference type="EMBL" id="CP022540">
    <property type="protein sequence ID" value="ASP21316.1"/>
    <property type="molecule type" value="Genomic_DNA"/>
</dbReference>
<feature type="binding site" evidence="5">
    <location>
        <position position="118"/>
    </location>
    <ligand>
        <name>substrate</name>
    </ligand>
</feature>
<dbReference type="PANTHER" id="PTHR33254">
    <property type="entry name" value="4-HYDROXY-4-METHYL-2-OXOGLUTARATE ALDOLASE 3-RELATED"/>
    <property type="match status" value="1"/>
</dbReference>
<dbReference type="SUPFAM" id="SSF89562">
    <property type="entry name" value="RraA-like"/>
    <property type="match status" value="1"/>
</dbReference>
<keyword evidence="7" id="KW-1185">Reference proteome</keyword>
<dbReference type="GO" id="GO:0046872">
    <property type="term" value="F:metal ion binding"/>
    <property type="evidence" value="ECO:0007669"/>
    <property type="project" value="UniProtKB-KW"/>
</dbReference>
<evidence type="ECO:0000256" key="5">
    <source>
        <dbReference type="PIRSR" id="PIRSR605493-1"/>
    </source>
</evidence>
<dbReference type="CDD" id="cd16841">
    <property type="entry name" value="RraA_family"/>
    <property type="match status" value="1"/>
</dbReference>
<dbReference type="InterPro" id="IPR036704">
    <property type="entry name" value="RraA/RraA-like_sf"/>
</dbReference>
<evidence type="ECO:0000256" key="4">
    <source>
        <dbReference type="ARBA" id="ARBA00030169"/>
    </source>
</evidence>
<sequence length="223" mass="23567">MNGFRVAHGHERAEASMVEAFSKIPTAIISDNLSRLVAAGPTVRPMHREGSLAGTAVTVKTRPGDNLLIHKAADMVQPGDVIVVDAGGDLTNALIGELIISHARTRGCVGFVVNGAVRDMDVISADTFPVYGAGVNHRGPYKDGPGEVNVPISLDGMIIEPGDIIIGDMDGVLCVPKADAARVLKLARAQEEKERSIQKAIQLSAWDRTWVDETLKAKGCAGV</sequence>
<gene>
    <name evidence="6" type="ORF">ANTHELSMS3_02657</name>
</gene>
<dbReference type="AlphaFoldDB" id="A0A222E542"/>
<protein>
    <recommendedName>
        <fullName evidence="2">Putative 4-hydroxy-4-methyl-2-oxoglutarate aldolase</fullName>
    </recommendedName>
    <alternativeName>
        <fullName evidence="3">Regulator of ribonuclease activity homolog</fullName>
    </alternativeName>
    <alternativeName>
        <fullName evidence="4">RraA-like protein</fullName>
    </alternativeName>
</protein>
<organism evidence="6 7">
    <name type="scientific">Antarctobacter heliothermus</name>
    <dbReference type="NCBI Taxonomy" id="74033"/>
    <lineage>
        <taxon>Bacteria</taxon>
        <taxon>Pseudomonadati</taxon>
        <taxon>Pseudomonadota</taxon>
        <taxon>Alphaproteobacteria</taxon>
        <taxon>Rhodobacterales</taxon>
        <taxon>Roseobacteraceae</taxon>
        <taxon>Antarctobacter</taxon>
    </lineage>
</organism>
<keyword evidence="5" id="KW-0460">Magnesium</keyword>
<dbReference type="PANTHER" id="PTHR33254:SF4">
    <property type="entry name" value="4-HYDROXY-4-METHYL-2-OXOGLUTARATE ALDOLASE 3-RELATED"/>
    <property type="match status" value="1"/>
</dbReference>
<dbReference type="NCBIfam" id="NF004850">
    <property type="entry name" value="PRK06201.1"/>
    <property type="match status" value="1"/>
</dbReference>
<feature type="binding site" evidence="5">
    <location>
        <position position="119"/>
    </location>
    <ligand>
        <name>Mg(2+)</name>
        <dbReference type="ChEBI" id="CHEBI:18420"/>
    </ligand>
</feature>
<evidence type="ECO:0000256" key="2">
    <source>
        <dbReference type="ARBA" id="ARBA00016549"/>
    </source>
</evidence>
<evidence type="ECO:0000256" key="1">
    <source>
        <dbReference type="ARBA" id="ARBA00001968"/>
    </source>
</evidence>
<accession>A0A222E542</accession>
<evidence type="ECO:0000313" key="7">
    <source>
        <dbReference type="Proteomes" id="UP000203589"/>
    </source>
</evidence>
<dbReference type="Gene3D" id="3.50.30.40">
    <property type="entry name" value="Ribonuclease E inhibitor RraA/RraA-like"/>
    <property type="match status" value="1"/>
</dbReference>
<dbReference type="Pfam" id="PF03737">
    <property type="entry name" value="RraA-like"/>
    <property type="match status" value="1"/>
</dbReference>
<dbReference type="GO" id="GO:0016829">
    <property type="term" value="F:lyase activity"/>
    <property type="evidence" value="ECO:0007669"/>
    <property type="project" value="UniProtKB-KW"/>
</dbReference>
<comment type="cofactor">
    <cofactor evidence="5">
        <name>Mg(2+)</name>
        <dbReference type="ChEBI" id="CHEBI:18420"/>
    </cofactor>
</comment>
<feature type="binding site" evidence="5">
    <location>
        <begin position="96"/>
        <end position="99"/>
    </location>
    <ligand>
        <name>substrate</name>
    </ligand>
</feature>
<evidence type="ECO:0000256" key="3">
    <source>
        <dbReference type="ARBA" id="ARBA00029596"/>
    </source>
</evidence>
<reference evidence="6 7" key="1">
    <citation type="submission" date="2017-07" db="EMBL/GenBank/DDBJ databases">
        <title>Genome Sequence of Antarctobacter heliothermus Strain SMS3 Isolated from a culture of the Diatom Skeletonema marinoi.</title>
        <authorList>
            <person name="Topel M."/>
            <person name="Pinder M.I.M."/>
            <person name="Johansson O.N."/>
            <person name="Kourtchenko O."/>
            <person name="Godhe A."/>
            <person name="Clarke A.K."/>
        </authorList>
    </citation>
    <scope>NUCLEOTIDE SEQUENCE [LARGE SCALE GENOMIC DNA]</scope>
    <source>
        <strain evidence="6 7">SMS3</strain>
    </source>
</reference>
<dbReference type="InterPro" id="IPR005493">
    <property type="entry name" value="RraA/RraA-like"/>
</dbReference>
<dbReference type="KEGG" id="aht:ANTHELSMS3_02657"/>
<keyword evidence="5" id="KW-0479">Metal-binding</keyword>
<name>A0A222E542_9RHOB</name>
<evidence type="ECO:0000313" key="6">
    <source>
        <dbReference type="EMBL" id="ASP21316.1"/>
    </source>
</evidence>
<comment type="cofactor">
    <cofactor evidence="1">
        <name>a divalent metal cation</name>
        <dbReference type="ChEBI" id="CHEBI:60240"/>
    </cofactor>
</comment>